<dbReference type="AlphaFoldDB" id="A0A4T0BG60"/>
<dbReference type="Gene3D" id="2.40.40.10">
    <property type="entry name" value="RlpA-like domain"/>
    <property type="match status" value="1"/>
</dbReference>
<comment type="caution">
    <text evidence="2">The sequence shown here is derived from an EMBL/GenBank/DDBJ whole genome shotgun (WGS) entry which is preliminary data.</text>
</comment>
<feature type="compositionally biased region" description="Polar residues" evidence="1">
    <location>
        <begin position="1"/>
        <end position="19"/>
    </location>
</feature>
<dbReference type="InterPro" id="IPR036908">
    <property type="entry name" value="RlpA-like_sf"/>
</dbReference>
<reference evidence="2 3" key="1">
    <citation type="submission" date="2018-10" db="EMBL/GenBank/DDBJ databases">
        <title>Fifty Aureobasidium pullulans genomes reveal a recombining polyextremotolerant generalist.</title>
        <authorList>
            <person name="Gostincar C."/>
            <person name="Turk M."/>
            <person name="Zajc J."/>
            <person name="Gunde-Cimerman N."/>
        </authorList>
    </citation>
    <scope>NUCLEOTIDE SEQUENCE [LARGE SCALE GENOMIC DNA]</scope>
    <source>
        <strain evidence="2 3">EXF-1645</strain>
    </source>
</reference>
<evidence type="ECO:0000313" key="2">
    <source>
        <dbReference type="EMBL" id="TIA33346.1"/>
    </source>
</evidence>
<sequence length="170" mass="18060">MSSTLSASNQTATTASELESGSWKPSEDAYGIKSYSPNGKMASVYDADSTSTFRCDNISYPPDGYYVAFWTPYDNSLASEGRSQPAPVNCGRDINFTNPLTGVSAVAVVLDRCASCVGVGNQLNDPTTDQSLVNGATVDLSRGLWNKIYDNAAGSVYDILYEGKPLQGVP</sequence>
<protein>
    <submittedName>
        <fullName evidence="2">Uncharacterized protein</fullName>
    </submittedName>
</protein>
<dbReference type="SUPFAM" id="SSF50685">
    <property type="entry name" value="Barwin-like endoglucanases"/>
    <property type="match status" value="1"/>
</dbReference>
<name>A0A4T0BG60_AURPU</name>
<accession>A0A4T0BG60</accession>
<evidence type="ECO:0000256" key="1">
    <source>
        <dbReference type="SAM" id="MobiDB-lite"/>
    </source>
</evidence>
<dbReference type="Proteomes" id="UP000308724">
    <property type="component" value="Unassembled WGS sequence"/>
</dbReference>
<gene>
    <name evidence="2" type="ORF">D6C78_07612</name>
</gene>
<organism evidence="2 3">
    <name type="scientific">Aureobasidium pullulans</name>
    <name type="common">Black yeast</name>
    <name type="synonym">Pullularia pullulans</name>
    <dbReference type="NCBI Taxonomy" id="5580"/>
    <lineage>
        <taxon>Eukaryota</taxon>
        <taxon>Fungi</taxon>
        <taxon>Dikarya</taxon>
        <taxon>Ascomycota</taxon>
        <taxon>Pezizomycotina</taxon>
        <taxon>Dothideomycetes</taxon>
        <taxon>Dothideomycetidae</taxon>
        <taxon>Dothideales</taxon>
        <taxon>Saccotheciaceae</taxon>
        <taxon>Aureobasidium</taxon>
    </lineage>
</organism>
<proteinExistence type="predicted"/>
<evidence type="ECO:0000313" key="3">
    <source>
        <dbReference type="Proteomes" id="UP000308724"/>
    </source>
</evidence>
<dbReference type="EMBL" id="QZBZ01000198">
    <property type="protein sequence ID" value="TIA33346.1"/>
    <property type="molecule type" value="Genomic_DNA"/>
</dbReference>
<feature type="region of interest" description="Disordered" evidence="1">
    <location>
        <begin position="1"/>
        <end position="29"/>
    </location>
</feature>